<dbReference type="AlphaFoldDB" id="G9AJ94"/>
<dbReference type="HOGENOM" id="CLU_769197_0_0_5"/>
<dbReference type="Pfam" id="PF10881">
    <property type="entry name" value="DUF2726"/>
    <property type="match status" value="1"/>
</dbReference>
<feature type="domain" description="DUF2726" evidence="2">
    <location>
        <begin position="86"/>
        <end position="187"/>
    </location>
</feature>
<accession>G9AJ94</accession>
<dbReference type="EMBL" id="HE616899">
    <property type="protein sequence ID" value="CCF01126.1"/>
    <property type="molecule type" value="Genomic_DNA"/>
</dbReference>
<geneLocation type="plasmid" evidence="3 4">
    <name>pSfHH103e</name>
</geneLocation>
<gene>
    <name evidence="3" type="ordered locus">SFHH103_06668</name>
</gene>
<keyword evidence="3" id="KW-0614">Plasmid</keyword>
<evidence type="ECO:0000259" key="2">
    <source>
        <dbReference type="Pfam" id="PF10881"/>
    </source>
</evidence>
<reference evidence="3 4" key="1">
    <citation type="journal article" date="2012" name="J. Bacteriol.">
        <title>Genome sequence of the soybean symbiont Sinorhizobium fredii HH103.</title>
        <authorList>
            <person name="Weidner S."/>
            <person name="Becker A."/>
            <person name="Bonilla I."/>
            <person name="Jaenicke S."/>
            <person name="Lloret J."/>
            <person name="Margaret I."/>
            <person name="Puhler A."/>
            <person name="Ruiz-Sainz J.E."/>
            <person name="Schneiker-Bekel S."/>
            <person name="Szczepanowski R."/>
            <person name="Vinardell J.M."/>
            <person name="Zehner S."/>
            <person name="Gottfert M."/>
        </authorList>
    </citation>
    <scope>NUCLEOTIDE SEQUENCE [LARGE SCALE GENOMIC DNA]</scope>
    <source>
        <strain evidence="3 4">HH103</strain>
        <plasmid evidence="4">pSfHH103e</plasmid>
    </source>
</reference>
<evidence type="ECO:0000256" key="1">
    <source>
        <dbReference type="SAM" id="SignalP"/>
    </source>
</evidence>
<proteinExistence type="predicted"/>
<dbReference type="InterPro" id="IPR024402">
    <property type="entry name" value="DUF2726"/>
</dbReference>
<organism evidence="3 4">
    <name type="scientific">Sinorhizobium fredii (strain HH103)</name>
    <dbReference type="NCBI Taxonomy" id="1117943"/>
    <lineage>
        <taxon>Bacteria</taxon>
        <taxon>Pseudomonadati</taxon>
        <taxon>Pseudomonadota</taxon>
        <taxon>Alphaproteobacteria</taxon>
        <taxon>Hyphomicrobiales</taxon>
        <taxon>Rhizobiaceae</taxon>
        <taxon>Sinorhizobium/Ensifer group</taxon>
        <taxon>Sinorhizobium</taxon>
    </lineage>
</organism>
<dbReference type="KEGG" id="sfh:SFHH103_06668"/>
<feature type="chain" id="PRO_5003520122" description="DUF2726 domain-containing protein" evidence="1">
    <location>
        <begin position="22"/>
        <end position="360"/>
    </location>
</feature>
<name>G9AJ94_SINF1</name>
<feature type="signal peptide" evidence="1">
    <location>
        <begin position="1"/>
        <end position="21"/>
    </location>
</feature>
<keyword evidence="1" id="KW-0732">Signal</keyword>
<protein>
    <recommendedName>
        <fullName evidence="2">DUF2726 domain-containing protein</fullName>
    </recommendedName>
</protein>
<evidence type="ECO:0000313" key="4">
    <source>
        <dbReference type="Proteomes" id="UP000007735"/>
    </source>
</evidence>
<dbReference type="PATRIC" id="fig|380.5.peg.6206"/>
<evidence type="ECO:0000313" key="3">
    <source>
        <dbReference type="EMBL" id="CCF01126.1"/>
    </source>
</evidence>
<dbReference type="Proteomes" id="UP000007735">
    <property type="component" value="Plasmid pSfHH103e"/>
</dbReference>
<sequence length="360" mass="38725">MRSSKSLICSSPFCSSAPSLASRLSSLWPCLPPQAWRARHRSRWQKGPGANIASGPWLPTSIPDSPKRPDAAEQLRIVMGSSFTIQPLLNKSEARVFRELDHLVIGCNPTWQVMAQVSLGEILRSKDANAFSCINAKRVDLLLVDGNCQPRHAIEYQGGAHHQGAAAARDAVKKEALRRAEIGCYEVVAGQTTPSDLSGPWSITLEWTDKDRLLGEPRPTQVDALALGSMAALVIECKFTEPGGKCSPPARSHLGKPQCNGSYVEQDNPTSGVRSRCALAGTAAVAAFADHPSFPTARKAKLGLIDARYSSGKAAVTPISFQGIIEIARRVGLDQQLWADLSAWVDKKIAKVSSRGLDGT</sequence>